<dbReference type="PANTHER" id="PTHR12517">
    <property type="entry name" value="VACUOLAR PROTEIN SORTING-ASSOCIATED PROTEIN 13B"/>
    <property type="match status" value="1"/>
</dbReference>
<reference evidence="5" key="1">
    <citation type="submission" date="2025-08" db="UniProtKB">
        <authorList>
            <consortium name="RefSeq"/>
        </authorList>
    </citation>
    <scope>IDENTIFICATION</scope>
</reference>
<accession>A0ABM0RSU8</accession>
<feature type="non-terminal residue" evidence="5">
    <location>
        <position position="1"/>
    </location>
</feature>
<feature type="domain" description="Chorein N-terminal" evidence="3">
    <location>
        <begin position="3"/>
        <end position="387"/>
    </location>
</feature>
<feature type="compositionally biased region" description="Polar residues" evidence="2">
    <location>
        <begin position="442"/>
        <end position="453"/>
    </location>
</feature>
<keyword evidence="4" id="KW-1185">Reference proteome</keyword>
<dbReference type="InterPro" id="IPR026854">
    <property type="entry name" value="VPS13_N"/>
</dbReference>
<evidence type="ECO:0000313" key="5">
    <source>
        <dbReference type="RefSeq" id="XP_008583689.1"/>
    </source>
</evidence>
<dbReference type="GeneID" id="103601090"/>
<proteinExistence type="predicted"/>
<dbReference type="Proteomes" id="UP000694923">
    <property type="component" value="Unplaced"/>
</dbReference>
<dbReference type="RefSeq" id="XP_008583689.1">
    <property type="nucleotide sequence ID" value="XM_008585467.1"/>
</dbReference>
<evidence type="ECO:0000256" key="1">
    <source>
        <dbReference type="ARBA" id="ARBA00022448"/>
    </source>
</evidence>
<feature type="compositionally biased region" description="Polar residues" evidence="2">
    <location>
        <begin position="389"/>
        <end position="400"/>
    </location>
</feature>
<dbReference type="Pfam" id="PF12624">
    <property type="entry name" value="VPS13_N"/>
    <property type="match status" value="1"/>
</dbReference>
<dbReference type="PANTHER" id="PTHR12517:SF0">
    <property type="entry name" value="INTERMEMBRANE LIPID TRANSFER PROTEIN VPS13B"/>
    <property type="match status" value="1"/>
</dbReference>
<sequence>SAIQQDFSLGKSEELGTVQEKSSKSLVIGPLDFRLDSSAVHRILKMFVCALEHEYEPYCGIKSDIKDENEIILNPEEVTSLEEYIPTRHTSVTLLKFTCTISMAEFNLLDHLLPVIMGEKNSSNFMNTTNFQSLRPLPSIQILVDKINLEHSMPMYAEHLVQVVSSLTQPSDNLLHYCYVHCYLKIFGFQAGLTSLDCSGSYCLPVPIIPSFSTALYGKLLKLPTCWNKRSQIAITEGIFELPNLTIQATRAQTLLLQAIYQSWSHIGNVSSSTVNEALMNEVFQPVGVKSKNPLPTLEGSIQNVELKYCSTSLVKCASGTMGSIKICAKAPGDSGKEKLIPLLQGPSDTKDLHGTKWLNESRKPESLLAPDLIAFTIQVPQYMDYCHNSGSTNARMQPTRNKRPKYQGDPDEEQLPPPYPAPSGMPGPRHRCRVLNRQEGDSSPPNRSQSSRCPCGKPEAHSRLAQMAAYSQGAPSSTTNHLQLWTF</sequence>
<feature type="compositionally biased region" description="Pro residues" evidence="2">
    <location>
        <begin position="416"/>
        <end position="426"/>
    </location>
</feature>
<evidence type="ECO:0000256" key="2">
    <source>
        <dbReference type="SAM" id="MobiDB-lite"/>
    </source>
</evidence>
<protein>
    <submittedName>
        <fullName evidence="5">Vacuolar protein sorting-associated protein 13B-like</fullName>
    </submittedName>
</protein>
<organism evidence="4 5">
    <name type="scientific">Galeopterus variegatus</name>
    <name type="common">Malayan flying lemur</name>
    <name type="synonym">Cynocephalus variegatus</name>
    <dbReference type="NCBI Taxonomy" id="482537"/>
    <lineage>
        <taxon>Eukaryota</taxon>
        <taxon>Metazoa</taxon>
        <taxon>Chordata</taxon>
        <taxon>Craniata</taxon>
        <taxon>Vertebrata</taxon>
        <taxon>Euteleostomi</taxon>
        <taxon>Mammalia</taxon>
        <taxon>Eutheria</taxon>
        <taxon>Euarchontoglires</taxon>
        <taxon>Dermoptera</taxon>
        <taxon>Cynocephalidae</taxon>
        <taxon>Galeopterus</taxon>
    </lineage>
</organism>
<keyword evidence="1" id="KW-0813">Transport</keyword>
<dbReference type="InterPro" id="IPR039782">
    <property type="entry name" value="VPS13B"/>
</dbReference>
<evidence type="ECO:0000313" key="4">
    <source>
        <dbReference type="Proteomes" id="UP000694923"/>
    </source>
</evidence>
<name>A0ABM0RSU8_GALVR</name>
<evidence type="ECO:0000259" key="3">
    <source>
        <dbReference type="Pfam" id="PF12624"/>
    </source>
</evidence>
<gene>
    <name evidence="5" type="primary">LOC103601090</name>
</gene>
<feature type="region of interest" description="Disordered" evidence="2">
    <location>
        <begin position="389"/>
        <end position="459"/>
    </location>
</feature>